<dbReference type="GO" id="GO:0016616">
    <property type="term" value="F:oxidoreductase activity, acting on the CH-OH group of donors, NAD or NADP as acceptor"/>
    <property type="evidence" value="ECO:0007669"/>
    <property type="project" value="TreeGrafter"/>
</dbReference>
<evidence type="ECO:0000313" key="5">
    <source>
        <dbReference type="Proteomes" id="UP000736335"/>
    </source>
</evidence>
<keyword evidence="5" id="KW-1185">Reference proteome</keyword>
<comment type="similarity">
    <text evidence="2">Belongs to the NAD(P)-dependent epimerase/dehydratase family. Dihydroflavonol-4-reductase subfamily.</text>
</comment>
<dbReference type="PANTHER" id="PTHR10366">
    <property type="entry name" value="NAD DEPENDENT EPIMERASE/DEHYDRATASE"/>
    <property type="match status" value="1"/>
</dbReference>
<dbReference type="PANTHER" id="PTHR10366:SF564">
    <property type="entry name" value="STEROL-4-ALPHA-CARBOXYLATE 3-DEHYDROGENASE, DECARBOXYLATING"/>
    <property type="match status" value="1"/>
</dbReference>
<dbReference type="Proteomes" id="UP000736335">
    <property type="component" value="Unassembled WGS sequence"/>
</dbReference>
<proteinExistence type="inferred from homology"/>
<dbReference type="Gene3D" id="3.40.50.720">
    <property type="entry name" value="NAD(P)-binding Rossmann-like Domain"/>
    <property type="match status" value="1"/>
</dbReference>
<evidence type="ECO:0000313" key="4">
    <source>
        <dbReference type="EMBL" id="KAF9792201.1"/>
    </source>
</evidence>
<dbReference type="Pfam" id="PF01370">
    <property type="entry name" value="Epimerase"/>
    <property type="match status" value="1"/>
</dbReference>
<evidence type="ECO:0000256" key="1">
    <source>
        <dbReference type="ARBA" id="ARBA00023002"/>
    </source>
</evidence>
<gene>
    <name evidence="4" type="ORF">BJ322DRAFT_1027742</name>
</gene>
<feature type="domain" description="NAD-dependent epimerase/dehydratase" evidence="3">
    <location>
        <begin position="10"/>
        <end position="269"/>
    </location>
</feature>
<dbReference type="EMBL" id="WIUZ02000001">
    <property type="protein sequence ID" value="KAF9792201.1"/>
    <property type="molecule type" value="Genomic_DNA"/>
</dbReference>
<dbReference type="InterPro" id="IPR050425">
    <property type="entry name" value="NAD(P)_dehydrat-like"/>
</dbReference>
<name>A0A9P6HPU2_9AGAM</name>
<organism evidence="4 5">
    <name type="scientific">Thelephora terrestris</name>
    <dbReference type="NCBI Taxonomy" id="56493"/>
    <lineage>
        <taxon>Eukaryota</taxon>
        <taxon>Fungi</taxon>
        <taxon>Dikarya</taxon>
        <taxon>Basidiomycota</taxon>
        <taxon>Agaricomycotina</taxon>
        <taxon>Agaricomycetes</taxon>
        <taxon>Thelephorales</taxon>
        <taxon>Thelephoraceae</taxon>
        <taxon>Thelephora</taxon>
    </lineage>
</organism>
<dbReference type="SUPFAM" id="SSF51735">
    <property type="entry name" value="NAD(P)-binding Rossmann-fold domains"/>
    <property type="match status" value="1"/>
</dbReference>
<evidence type="ECO:0000256" key="2">
    <source>
        <dbReference type="ARBA" id="ARBA00023445"/>
    </source>
</evidence>
<dbReference type="AlphaFoldDB" id="A0A9P6HPU2"/>
<dbReference type="InterPro" id="IPR001509">
    <property type="entry name" value="Epimerase_deHydtase"/>
</dbReference>
<reference evidence="4" key="2">
    <citation type="submission" date="2020-11" db="EMBL/GenBank/DDBJ databases">
        <authorList>
            <consortium name="DOE Joint Genome Institute"/>
            <person name="Kuo A."/>
            <person name="Miyauchi S."/>
            <person name="Kiss E."/>
            <person name="Drula E."/>
            <person name="Kohler A."/>
            <person name="Sanchez-Garcia M."/>
            <person name="Andreopoulos B."/>
            <person name="Barry K.W."/>
            <person name="Bonito G."/>
            <person name="Buee M."/>
            <person name="Carver A."/>
            <person name="Chen C."/>
            <person name="Cichocki N."/>
            <person name="Clum A."/>
            <person name="Culley D."/>
            <person name="Crous P.W."/>
            <person name="Fauchery L."/>
            <person name="Girlanda M."/>
            <person name="Hayes R."/>
            <person name="Keri Z."/>
            <person name="Labutti K."/>
            <person name="Lipzen A."/>
            <person name="Lombard V."/>
            <person name="Magnuson J."/>
            <person name="Maillard F."/>
            <person name="Morin E."/>
            <person name="Murat C."/>
            <person name="Nolan M."/>
            <person name="Ohm R."/>
            <person name="Pangilinan J."/>
            <person name="Pereira M."/>
            <person name="Perotto S."/>
            <person name="Peter M."/>
            <person name="Riley R."/>
            <person name="Sitrit Y."/>
            <person name="Stielow B."/>
            <person name="Szollosi G."/>
            <person name="Zifcakova L."/>
            <person name="Stursova M."/>
            <person name="Spatafora J.W."/>
            <person name="Tedersoo L."/>
            <person name="Vaario L.-M."/>
            <person name="Yamada A."/>
            <person name="Yan M."/>
            <person name="Wang P."/>
            <person name="Xu J."/>
            <person name="Bruns T."/>
            <person name="Baldrian P."/>
            <person name="Vilgalys R."/>
            <person name="Henrissat B."/>
            <person name="Grigoriev I.V."/>
            <person name="Hibbett D."/>
            <person name="Nagy L.G."/>
            <person name="Martin F.M."/>
        </authorList>
    </citation>
    <scope>NUCLEOTIDE SEQUENCE</scope>
    <source>
        <strain evidence="4">UH-Tt-Lm1</strain>
    </source>
</reference>
<keyword evidence="1" id="KW-0560">Oxidoreductase</keyword>
<reference evidence="4" key="1">
    <citation type="journal article" date="2020" name="Nat. Commun.">
        <title>Large-scale genome sequencing of mycorrhizal fungi provides insights into the early evolution of symbiotic traits.</title>
        <authorList>
            <person name="Miyauchi S."/>
            <person name="Kiss E."/>
            <person name="Kuo A."/>
            <person name="Drula E."/>
            <person name="Kohler A."/>
            <person name="Sanchez-Garcia M."/>
            <person name="Morin E."/>
            <person name="Andreopoulos B."/>
            <person name="Barry K.W."/>
            <person name="Bonito G."/>
            <person name="Buee M."/>
            <person name="Carver A."/>
            <person name="Chen C."/>
            <person name="Cichocki N."/>
            <person name="Clum A."/>
            <person name="Culley D."/>
            <person name="Crous P.W."/>
            <person name="Fauchery L."/>
            <person name="Girlanda M."/>
            <person name="Hayes R.D."/>
            <person name="Keri Z."/>
            <person name="LaButti K."/>
            <person name="Lipzen A."/>
            <person name="Lombard V."/>
            <person name="Magnuson J."/>
            <person name="Maillard F."/>
            <person name="Murat C."/>
            <person name="Nolan M."/>
            <person name="Ohm R.A."/>
            <person name="Pangilinan J."/>
            <person name="Pereira M.F."/>
            <person name="Perotto S."/>
            <person name="Peter M."/>
            <person name="Pfister S."/>
            <person name="Riley R."/>
            <person name="Sitrit Y."/>
            <person name="Stielow J.B."/>
            <person name="Szollosi G."/>
            <person name="Zifcakova L."/>
            <person name="Stursova M."/>
            <person name="Spatafora J.W."/>
            <person name="Tedersoo L."/>
            <person name="Vaario L.M."/>
            <person name="Yamada A."/>
            <person name="Yan M."/>
            <person name="Wang P."/>
            <person name="Xu J."/>
            <person name="Bruns T."/>
            <person name="Baldrian P."/>
            <person name="Vilgalys R."/>
            <person name="Dunand C."/>
            <person name="Henrissat B."/>
            <person name="Grigoriev I.V."/>
            <person name="Hibbett D."/>
            <person name="Nagy L.G."/>
            <person name="Martin F.M."/>
        </authorList>
    </citation>
    <scope>NUCLEOTIDE SEQUENCE</scope>
    <source>
        <strain evidence="4">UH-Tt-Lm1</strain>
    </source>
</reference>
<dbReference type="InterPro" id="IPR036291">
    <property type="entry name" value="NAD(P)-bd_dom_sf"/>
</dbReference>
<dbReference type="CDD" id="cd05227">
    <property type="entry name" value="AR_SDR_e"/>
    <property type="match status" value="1"/>
</dbReference>
<sequence length="348" mass="38704">MPIITPGRKVLVTGANGFVAIHIVDNLLKNGYFVRATIRSESKEAHLKKLFSKYGDKLEFVVVPDITRDGAFDHVVDGLDAILHTASPFQYDVKDPEELIRPAVDGTLSVLKSAIKAPGNIKRVIILSSSVSVGLLRFNHEYTEEEWNDSAIDDVKAKGKESNGLVKYMASKTLAERAAWELYRKHKASLPWDMVAINPPYIFGPNLHEVDKPENLNTSSKRWFDLFFNPIFSDQELYFAGNWVDVRDVAAAHVAALEKEEAADERIVIAAGPVPEQEFIEAAKRAAASLGIKGVQTGIKKYDPANVKNSVIYSSKKRERILGIKITSVDESVRDTIADFKERGWIPA</sequence>
<dbReference type="OrthoDB" id="2735536at2759"/>
<comment type="caution">
    <text evidence="4">The sequence shown here is derived from an EMBL/GenBank/DDBJ whole genome shotgun (WGS) entry which is preliminary data.</text>
</comment>
<evidence type="ECO:0000259" key="3">
    <source>
        <dbReference type="Pfam" id="PF01370"/>
    </source>
</evidence>
<accession>A0A9P6HPU2</accession>
<protein>
    <submittedName>
        <fullName evidence="4">D-lactaldehyde dehydrogenase</fullName>
    </submittedName>
</protein>